<keyword evidence="4 11" id="KW-0138">CF(0)</keyword>
<proteinExistence type="inferred from homology"/>
<dbReference type="PANTHER" id="PTHR11410:SF0">
    <property type="entry name" value="ATP SYNTHASE SUBUNIT A"/>
    <property type="match status" value="1"/>
</dbReference>
<evidence type="ECO:0000313" key="14">
    <source>
        <dbReference type="EMBL" id="AEA43157.1"/>
    </source>
</evidence>
<dbReference type="RefSeq" id="WP_013685929.1">
    <property type="nucleotide sequence ID" value="NC_015321.1"/>
</dbReference>
<keyword evidence="5 11" id="KW-0812">Transmembrane</keyword>
<reference evidence="15" key="2">
    <citation type="submission" date="2011-02" db="EMBL/GenBank/DDBJ databases">
        <title>The complete genome of Fluviicola taffensis DSM 16823.</title>
        <authorList>
            <consortium name="US DOE Joint Genome Institute (JGI-PGF)"/>
            <person name="Lucas S."/>
            <person name="Copeland A."/>
            <person name="Lapidus A."/>
            <person name="Bruce D."/>
            <person name="Goodwin L."/>
            <person name="Pitluck S."/>
            <person name="Kyrpides N."/>
            <person name="Mavromatis K."/>
            <person name="Ivanova N."/>
            <person name="Mikhailova N."/>
            <person name="Pagani I."/>
            <person name="Chertkov O."/>
            <person name="Detter J.C."/>
            <person name="Han C."/>
            <person name="Tapia R."/>
            <person name="Land M."/>
            <person name="Hauser L."/>
            <person name="Markowitz V."/>
            <person name="Cheng J.-F."/>
            <person name="Hugenholtz P."/>
            <person name="Woyke T."/>
            <person name="Wu D."/>
            <person name="Tindall B."/>
            <person name="Pomrenke H.G."/>
            <person name="Brambilla E."/>
            <person name="Klenk H.-P."/>
            <person name="Eisen J.A."/>
        </authorList>
    </citation>
    <scope>NUCLEOTIDE SEQUENCE [LARGE SCALE GENOMIC DNA]</scope>
    <source>
        <strain evidence="15">DSM 16823 / RW262 / RW262</strain>
    </source>
</reference>
<dbReference type="Gene3D" id="1.20.120.220">
    <property type="entry name" value="ATP synthase, F0 complex, subunit A"/>
    <property type="match status" value="1"/>
</dbReference>
<feature type="transmembrane region" description="Helical" evidence="11">
    <location>
        <begin position="239"/>
        <end position="259"/>
    </location>
</feature>
<dbReference type="CDD" id="cd00310">
    <property type="entry name" value="ATP-synt_Fo_a_6"/>
    <property type="match status" value="1"/>
</dbReference>
<feature type="transmembrane region" description="Helical" evidence="11">
    <location>
        <begin position="279"/>
        <end position="297"/>
    </location>
</feature>
<dbReference type="EMBL" id="CP002542">
    <property type="protein sequence ID" value="AEA43157.1"/>
    <property type="molecule type" value="Genomic_DNA"/>
</dbReference>
<comment type="function">
    <text evidence="11 12">Key component of the proton channel; it plays a direct role in the translocation of protons across the membrane.</text>
</comment>
<evidence type="ECO:0000256" key="10">
    <source>
        <dbReference type="ARBA" id="ARBA00023310"/>
    </source>
</evidence>
<dbReference type="AlphaFoldDB" id="F2IAM1"/>
<dbReference type="GO" id="GO:0046933">
    <property type="term" value="F:proton-transporting ATP synthase activity, rotational mechanism"/>
    <property type="evidence" value="ECO:0007669"/>
    <property type="project" value="UniProtKB-UniRule"/>
</dbReference>
<keyword evidence="11" id="KW-0997">Cell inner membrane</keyword>
<dbReference type="NCBIfam" id="TIGR01131">
    <property type="entry name" value="ATP_synt_6_or_A"/>
    <property type="match status" value="1"/>
</dbReference>
<dbReference type="Pfam" id="PF00119">
    <property type="entry name" value="ATP-synt_A"/>
    <property type="match status" value="1"/>
</dbReference>
<organism evidence="14 15">
    <name type="scientific">Fluviicola taffensis (strain DSM 16823 / NCIMB 13979 / RW262)</name>
    <dbReference type="NCBI Taxonomy" id="755732"/>
    <lineage>
        <taxon>Bacteria</taxon>
        <taxon>Pseudomonadati</taxon>
        <taxon>Bacteroidota</taxon>
        <taxon>Flavobacteriia</taxon>
        <taxon>Flavobacteriales</taxon>
        <taxon>Crocinitomicaceae</taxon>
        <taxon>Fluviicola</taxon>
    </lineage>
</organism>
<dbReference type="HAMAP" id="MF_01393">
    <property type="entry name" value="ATP_synth_a_bact"/>
    <property type="match status" value="1"/>
</dbReference>
<dbReference type="OrthoDB" id="9809130at2"/>
<feature type="chain" id="PRO_5003278315" description="ATP synthase subunit a" evidence="13">
    <location>
        <begin position="26"/>
        <end position="371"/>
    </location>
</feature>
<feature type="transmembrane region" description="Helical" evidence="11">
    <location>
        <begin position="150"/>
        <end position="171"/>
    </location>
</feature>
<dbReference type="eggNOG" id="COG0356">
    <property type="taxonomic scope" value="Bacteria"/>
</dbReference>
<dbReference type="InterPro" id="IPR045083">
    <property type="entry name" value="ATP_synth_F0_asu_bact/mt"/>
</dbReference>
<sequence precursor="true">MSLSFSAKRFFSFLVGILIFSTSFASEHGSEEKKEFNVGEMIMHHVSDAHEWHLWGGHHDAVSVYLPVILIDGGLKTFSSKHFYHGEHKSVQDTSAKKEVGYVLGVGPAAGYAMFEEEIYKLNNSNALEINAGKVVNAELPFDFSITKNVLSLFMGAILILLIMSNVARFYKKNGPVAPKGLAKYLEVLIVMVRDDIAKANIDHHKYQKYVPYLLTIFFFIFINNLLGLVPFLPGGANLTGNITVTLFLAVCTLLVTVFSANKNYWLHIFAMPGVPKPLLIIMIPIELVGILTKPFALMVRLFANMTAGHIIVLALVSIIFINQSAAWGGLSVPMALFISVLELLVAFLQAFLFAMLSALFIGAAVEEAHH</sequence>
<keyword evidence="3 11" id="KW-0813">Transport</keyword>
<keyword evidence="7 11" id="KW-1133">Transmembrane helix</keyword>
<dbReference type="HOGENOM" id="CLU_041018_0_0_10"/>
<evidence type="ECO:0000256" key="5">
    <source>
        <dbReference type="ARBA" id="ARBA00022692"/>
    </source>
</evidence>
<dbReference type="SUPFAM" id="SSF81336">
    <property type="entry name" value="F1F0 ATP synthase subunit A"/>
    <property type="match status" value="1"/>
</dbReference>
<keyword evidence="6 11" id="KW-0375">Hydrogen ion transport</keyword>
<keyword evidence="11" id="KW-1003">Cell membrane</keyword>
<evidence type="ECO:0000256" key="8">
    <source>
        <dbReference type="ARBA" id="ARBA00023065"/>
    </source>
</evidence>
<comment type="subcellular location">
    <subcellularLocation>
        <location evidence="11">Cell inner membrane</location>
        <topology evidence="11">Multi-pass membrane protein</topology>
    </subcellularLocation>
    <subcellularLocation>
        <location evidence="12">Cell membrane</location>
        <topology evidence="12">Multi-pass membrane protein</topology>
    </subcellularLocation>
    <subcellularLocation>
        <location evidence="1">Membrane</location>
        <topology evidence="1">Multi-pass membrane protein</topology>
    </subcellularLocation>
</comment>
<evidence type="ECO:0000256" key="2">
    <source>
        <dbReference type="ARBA" id="ARBA00006810"/>
    </source>
</evidence>
<dbReference type="STRING" id="755732.Fluta_1162"/>
<accession>F2IAM1</accession>
<feature type="transmembrane region" description="Helical" evidence="11">
    <location>
        <begin position="335"/>
        <end position="366"/>
    </location>
</feature>
<evidence type="ECO:0000256" key="4">
    <source>
        <dbReference type="ARBA" id="ARBA00022547"/>
    </source>
</evidence>
<keyword evidence="8 11" id="KW-0406">Ion transport</keyword>
<protein>
    <recommendedName>
        <fullName evidence="11 12">ATP synthase subunit a</fullName>
    </recommendedName>
    <alternativeName>
        <fullName evidence="11">ATP synthase F0 sector subunit a</fullName>
    </alternativeName>
    <alternativeName>
        <fullName evidence="11">F-ATPase subunit 6</fullName>
    </alternativeName>
</protein>
<evidence type="ECO:0000256" key="13">
    <source>
        <dbReference type="SAM" id="SignalP"/>
    </source>
</evidence>
<feature type="signal peptide" evidence="13">
    <location>
        <begin position="1"/>
        <end position="25"/>
    </location>
</feature>
<evidence type="ECO:0000313" key="15">
    <source>
        <dbReference type="Proteomes" id="UP000007463"/>
    </source>
</evidence>
<dbReference type="PANTHER" id="PTHR11410">
    <property type="entry name" value="ATP SYNTHASE SUBUNIT A"/>
    <property type="match status" value="1"/>
</dbReference>
<name>F2IAM1_FLUTR</name>
<gene>
    <name evidence="11" type="primary">atpB</name>
    <name evidence="14" type="ordered locus">Fluta_1162</name>
</gene>
<keyword evidence="15" id="KW-1185">Reference proteome</keyword>
<comment type="similarity">
    <text evidence="2 11 12">Belongs to the ATPase A chain family.</text>
</comment>
<feature type="transmembrane region" description="Helical" evidence="11">
    <location>
        <begin position="210"/>
        <end position="233"/>
    </location>
</feature>
<evidence type="ECO:0000256" key="9">
    <source>
        <dbReference type="ARBA" id="ARBA00023136"/>
    </source>
</evidence>
<dbReference type="KEGG" id="fte:Fluta_1162"/>
<dbReference type="PRINTS" id="PR00123">
    <property type="entry name" value="ATPASEA"/>
</dbReference>
<evidence type="ECO:0000256" key="12">
    <source>
        <dbReference type="RuleBase" id="RU000483"/>
    </source>
</evidence>
<evidence type="ECO:0000256" key="6">
    <source>
        <dbReference type="ARBA" id="ARBA00022781"/>
    </source>
</evidence>
<dbReference type="GO" id="GO:0045259">
    <property type="term" value="C:proton-transporting ATP synthase complex"/>
    <property type="evidence" value="ECO:0007669"/>
    <property type="project" value="UniProtKB-KW"/>
</dbReference>
<dbReference type="InterPro" id="IPR000568">
    <property type="entry name" value="ATP_synth_F0_asu"/>
</dbReference>
<reference evidence="14 15" key="1">
    <citation type="journal article" date="2011" name="Stand. Genomic Sci.">
        <title>Complete genome sequence of the gliding freshwater bacterium Fluviicola taffensis type strain (RW262).</title>
        <authorList>
            <person name="Woyke T."/>
            <person name="Chertkov O."/>
            <person name="Lapidus A."/>
            <person name="Nolan M."/>
            <person name="Lucas S."/>
            <person name="Del Rio T.G."/>
            <person name="Tice H."/>
            <person name="Cheng J.F."/>
            <person name="Tapia R."/>
            <person name="Han C."/>
            <person name="Goodwin L."/>
            <person name="Pitluck S."/>
            <person name="Liolios K."/>
            <person name="Pagani I."/>
            <person name="Ivanova N."/>
            <person name="Huntemann M."/>
            <person name="Mavromatis K."/>
            <person name="Mikhailova N."/>
            <person name="Pati A."/>
            <person name="Chen A."/>
            <person name="Palaniappan K."/>
            <person name="Land M."/>
            <person name="Hauser L."/>
            <person name="Brambilla E.M."/>
            <person name="Rohde M."/>
            <person name="Mwirichia R."/>
            <person name="Sikorski J."/>
            <person name="Tindall B.J."/>
            <person name="Goker M."/>
            <person name="Bristow J."/>
            <person name="Eisen J.A."/>
            <person name="Markowitz V."/>
            <person name="Hugenholtz P."/>
            <person name="Klenk H.P."/>
            <person name="Kyrpides N.C."/>
        </authorList>
    </citation>
    <scope>NUCLEOTIDE SEQUENCE [LARGE SCALE GENOMIC DNA]</scope>
    <source>
        <strain evidence="15">DSM 16823 / RW262 / RW262</strain>
    </source>
</reference>
<dbReference type="GO" id="GO:0005886">
    <property type="term" value="C:plasma membrane"/>
    <property type="evidence" value="ECO:0007669"/>
    <property type="project" value="UniProtKB-SubCell"/>
</dbReference>
<keyword evidence="9 11" id="KW-0472">Membrane</keyword>
<keyword evidence="10 11" id="KW-0066">ATP synthesis</keyword>
<dbReference type="Proteomes" id="UP000007463">
    <property type="component" value="Chromosome"/>
</dbReference>
<feature type="transmembrane region" description="Helical" evidence="11">
    <location>
        <begin position="303"/>
        <end position="323"/>
    </location>
</feature>
<comment type="subunit">
    <text evidence="11">F-type ATPases have 2 components, CF(1) - the catalytic core - and CF(0) - the membrane proton channel. CF(1) has five subunits: alpha(3), beta(3), gamma(1), delta(1), epsilon(1). CF(0) has three main subunits: a(1), b(2) and c(9-12). The alpha and beta chains form an alternating ring which encloses part of the gamma chain. CF(1) is attached to CF(0) by a central stalk formed by the gamma and epsilon chains, while a peripheral stalk is formed by the delta and b chains.</text>
</comment>
<evidence type="ECO:0000256" key="11">
    <source>
        <dbReference type="HAMAP-Rule" id="MF_01393"/>
    </source>
</evidence>
<evidence type="ECO:0000256" key="3">
    <source>
        <dbReference type="ARBA" id="ARBA00022448"/>
    </source>
</evidence>
<evidence type="ECO:0000256" key="1">
    <source>
        <dbReference type="ARBA" id="ARBA00004141"/>
    </source>
</evidence>
<dbReference type="InterPro" id="IPR035908">
    <property type="entry name" value="F0_ATP_A_sf"/>
</dbReference>
<evidence type="ECO:0000256" key="7">
    <source>
        <dbReference type="ARBA" id="ARBA00022989"/>
    </source>
</evidence>
<keyword evidence="13" id="KW-0732">Signal</keyword>